<evidence type="ECO:0000256" key="5">
    <source>
        <dbReference type="ARBA" id="ARBA00022692"/>
    </source>
</evidence>
<keyword evidence="5 10" id="KW-0812">Transmembrane</keyword>
<dbReference type="InterPro" id="IPR007533">
    <property type="entry name" value="Cyt_c_oxidase_assmbl_CtaG"/>
</dbReference>
<gene>
    <name evidence="11" type="ORF">GFB47_11995</name>
</gene>
<keyword evidence="12" id="KW-1185">Reference proteome</keyword>
<evidence type="ECO:0000256" key="9">
    <source>
        <dbReference type="ARBA" id="ARBA00023136"/>
    </source>
</evidence>
<reference evidence="11 12" key="1">
    <citation type="submission" date="2019-10" db="EMBL/GenBank/DDBJ databases">
        <title>Vibrio sp. nov., isolated from Coralline algae surface.</title>
        <authorList>
            <person name="Geng Y."/>
            <person name="Zhang X."/>
        </authorList>
    </citation>
    <scope>NUCLEOTIDE SEQUENCE [LARGE SCALE GENOMIC DNA]</scope>
    <source>
        <strain evidence="11 12">SM1977</strain>
    </source>
</reference>
<evidence type="ECO:0000256" key="8">
    <source>
        <dbReference type="ARBA" id="ARBA00023008"/>
    </source>
</evidence>
<evidence type="ECO:0000256" key="2">
    <source>
        <dbReference type="ARBA" id="ARBA00004382"/>
    </source>
</evidence>
<dbReference type="SUPFAM" id="SSF110111">
    <property type="entry name" value="Ctag/Cox11"/>
    <property type="match status" value="1"/>
</dbReference>
<protein>
    <recommendedName>
        <fullName evidence="4">Cytochrome c oxidase assembly protein CtaG</fullName>
    </recommendedName>
</protein>
<dbReference type="Gene3D" id="2.60.370.10">
    <property type="entry name" value="Ctag/Cox11"/>
    <property type="match status" value="1"/>
</dbReference>
<dbReference type="RefSeq" id="WP_153448307.1">
    <property type="nucleotide sequence ID" value="NZ_CP045700.1"/>
</dbReference>
<dbReference type="GO" id="GO:0005886">
    <property type="term" value="C:plasma membrane"/>
    <property type="evidence" value="ECO:0007669"/>
    <property type="project" value="UniProtKB-SubCell"/>
</dbReference>
<organism evidence="11 12">
    <name type="scientific">Vibrio algicola</name>
    <dbReference type="NCBI Taxonomy" id="2662262"/>
    <lineage>
        <taxon>Bacteria</taxon>
        <taxon>Pseudomonadati</taxon>
        <taxon>Pseudomonadota</taxon>
        <taxon>Gammaproteobacteria</taxon>
        <taxon>Vibrionales</taxon>
        <taxon>Vibrionaceae</taxon>
        <taxon>Vibrio</taxon>
    </lineage>
</organism>
<dbReference type="EMBL" id="CP045700">
    <property type="protein sequence ID" value="QGA66171.1"/>
    <property type="molecule type" value="Genomic_DNA"/>
</dbReference>
<evidence type="ECO:0000256" key="1">
    <source>
        <dbReference type="ARBA" id="ARBA00004007"/>
    </source>
</evidence>
<dbReference type="GO" id="GO:0005507">
    <property type="term" value="F:copper ion binding"/>
    <property type="evidence" value="ECO:0007669"/>
    <property type="project" value="InterPro"/>
</dbReference>
<dbReference type="PANTHER" id="PTHR21320:SF3">
    <property type="entry name" value="CYTOCHROME C OXIDASE ASSEMBLY PROTEIN COX11, MITOCHONDRIAL-RELATED"/>
    <property type="match status" value="1"/>
</dbReference>
<proteinExistence type="inferred from homology"/>
<accession>A0A5Q0THQ0</accession>
<dbReference type="InterPro" id="IPR023471">
    <property type="entry name" value="CtaG/Cox11_dom_sf"/>
</dbReference>
<sequence>MANNDLKHGKQGLNQKRLISYLLLGVIGMFAFGFALVPLYDIMCDKLGINGKTNTVAASSQGLTIDTSRKVLVQFISNVSPSIPWTFRPNQTEIFVHPGQVIKTTYHAVNNGNKAMIGQAVPSISPGLAATHFNKIECFCFNHQPLGAHAVAELPVIFYVDHQLPQSINTLTLSYTLYDITDKQKVTTEITKKPVVEDVIDIVVSKGDRQVVRNVFNVAQN</sequence>
<dbReference type="PIRSF" id="PIRSF005413">
    <property type="entry name" value="COX11"/>
    <property type="match status" value="1"/>
</dbReference>
<dbReference type="Pfam" id="PF04442">
    <property type="entry name" value="CtaG_Cox11"/>
    <property type="match status" value="1"/>
</dbReference>
<dbReference type="AlphaFoldDB" id="A0A5Q0THQ0"/>
<dbReference type="Proteomes" id="UP000348942">
    <property type="component" value="Chromosome 2"/>
</dbReference>
<comment type="function">
    <text evidence="1">Exerts its effect at some terminal stage of cytochrome c oxidase synthesis, probably by being involved in the insertion of the copper B into subunit I.</text>
</comment>
<dbReference type="NCBIfam" id="NF003465">
    <property type="entry name" value="PRK05089.1"/>
    <property type="match status" value="1"/>
</dbReference>
<comment type="similarity">
    <text evidence="3">Belongs to the COX11/CtaG family.</text>
</comment>
<feature type="transmembrane region" description="Helical" evidence="10">
    <location>
        <begin position="21"/>
        <end position="40"/>
    </location>
</feature>
<evidence type="ECO:0000256" key="4">
    <source>
        <dbReference type="ARBA" id="ARBA00015384"/>
    </source>
</evidence>
<comment type="subcellular location">
    <subcellularLocation>
        <location evidence="2">Cell inner membrane</location>
        <topology evidence="2">Single-pass type II membrane protein</topology>
        <orientation evidence="2">Periplasmic side</orientation>
    </subcellularLocation>
</comment>
<dbReference type="PANTHER" id="PTHR21320">
    <property type="entry name" value="CYTOCHROME C OXIDASE ASSEMBLY PROTEIN COX11-RELATED"/>
    <property type="match status" value="1"/>
</dbReference>
<keyword evidence="8" id="KW-0186">Copper</keyword>
<evidence type="ECO:0000313" key="12">
    <source>
        <dbReference type="Proteomes" id="UP000348942"/>
    </source>
</evidence>
<evidence type="ECO:0000256" key="7">
    <source>
        <dbReference type="ARBA" id="ARBA00022989"/>
    </source>
</evidence>
<keyword evidence="9 10" id="KW-0472">Membrane</keyword>
<evidence type="ECO:0000313" key="11">
    <source>
        <dbReference type="EMBL" id="QGA66171.1"/>
    </source>
</evidence>
<evidence type="ECO:0000256" key="3">
    <source>
        <dbReference type="ARBA" id="ARBA00009620"/>
    </source>
</evidence>
<evidence type="ECO:0000256" key="10">
    <source>
        <dbReference type="SAM" id="Phobius"/>
    </source>
</evidence>
<keyword evidence="6" id="KW-0735">Signal-anchor</keyword>
<name>A0A5Q0THQ0_9VIBR</name>
<evidence type="ECO:0000256" key="6">
    <source>
        <dbReference type="ARBA" id="ARBA00022968"/>
    </source>
</evidence>
<keyword evidence="7 10" id="KW-1133">Transmembrane helix</keyword>